<dbReference type="NCBIfam" id="TIGR00029">
    <property type="entry name" value="S20"/>
    <property type="match status" value="1"/>
</dbReference>
<dbReference type="Proteomes" id="UP000187735">
    <property type="component" value="Chromosome"/>
</dbReference>
<protein>
    <recommendedName>
        <fullName evidence="7 8">Small ribosomal subunit protein bS20</fullName>
    </recommendedName>
</protein>
<keyword evidence="5 8" id="KW-0689">Ribosomal protein</keyword>
<dbReference type="PANTHER" id="PTHR33398:SF1">
    <property type="entry name" value="SMALL RIBOSOMAL SUBUNIT PROTEIN BS20C"/>
    <property type="match status" value="1"/>
</dbReference>
<evidence type="ECO:0000256" key="9">
    <source>
        <dbReference type="SAM" id="MobiDB-lite"/>
    </source>
</evidence>
<evidence type="ECO:0000256" key="4">
    <source>
        <dbReference type="ARBA" id="ARBA00022884"/>
    </source>
</evidence>
<evidence type="ECO:0000256" key="7">
    <source>
        <dbReference type="ARBA" id="ARBA00035136"/>
    </source>
</evidence>
<gene>
    <name evidence="8 10" type="primary">rpsT</name>
    <name evidence="10" type="ORF">Fuma_03660</name>
</gene>
<feature type="region of interest" description="Disordered" evidence="9">
    <location>
        <begin position="1"/>
        <end position="25"/>
    </location>
</feature>
<accession>A0A1P8WJ03</accession>
<dbReference type="InterPro" id="IPR002583">
    <property type="entry name" value="Ribosomal_bS20"/>
</dbReference>
<dbReference type="SUPFAM" id="SSF46992">
    <property type="entry name" value="Ribosomal protein S20"/>
    <property type="match status" value="1"/>
</dbReference>
<dbReference type="KEGG" id="fmr:Fuma_03660"/>
<evidence type="ECO:0000256" key="2">
    <source>
        <dbReference type="ARBA" id="ARBA00007634"/>
    </source>
</evidence>
<dbReference type="InterPro" id="IPR036510">
    <property type="entry name" value="Ribosomal_bS20_sf"/>
</dbReference>
<dbReference type="EMBL" id="CP017641">
    <property type="protein sequence ID" value="APZ94039.1"/>
    <property type="molecule type" value="Genomic_DNA"/>
</dbReference>
<comment type="similarity">
    <text evidence="2 8">Belongs to the bacterial ribosomal protein bS20 family.</text>
</comment>
<name>A0A1P8WJ03_9PLAN</name>
<evidence type="ECO:0000256" key="6">
    <source>
        <dbReference type="ARBA" id="ARBA00023274"/>
    </source>
</evidence>
<keyword evidence="3 8" id="KW-0699">rRNA-binding</keyword>
<dbReference type="GO" id="GO:0003735">
    <property type="term" value="F:structural constituent of ribosome"/>
    <property type="evidence" value="ECO:0007669"/>
    <property type="project" value="InterPro"/>
</dbReference>
<evidence type="ECO:0000313" key="11">
    <source>
        <dbReference type="Proteomes" id="UP000187735"/>
    </source>
</evidence>
<dbReference type="OrthoDB" id="289707at2"/>
<dbReference type="Gene3D" id="1.20.58.110">
    <property type="entry name" value="Ribosomal protein S20"/>
    <property type="match status" value="1"/>
</dbReference>
<dbReference type="RefSeq" id="WP_077025406.1">
    <property type="nucleotide sequence ID" value="NZ_CP017641.1"/>
</dbReference>
<dbReference type="STRING" id="1891926.Fuma_03660"/>
<evidence type="ECO:0000256" key="8">
    <source>
        <dbReference type="HAMAP-Rule" id="MF_00500"/>
    </source>
</evidence>
<reference evidence="10 11" key="1">
    <citation type="journal article" date="2016" name="Front. Microbiol.">
        <title>Fuerstia marisgermanicae gen. nov., sp. nov., an Unusual Member of the Phylum Planctomycetes from the German Wadden Sea.</title>
        <authorList>
            <person name="Kohn T."/>
            <person name="Heuer A."/>
            <person name="Jogler M."/>
            <person name="Vollmers J."/>
            <person name="Boedeker C."/>
            <person name="Bunk B."/>
            <person name="Rast P."/>
            <person name="Borchert D."/>
            <person name="Glockner I."/>
            <person name="Freese H.M."/>
            <person name="Klenk H.P."/>
            <person name="Overmann J."/>
            <person name="Kaster A.K."/>
            <person name="Rohde M."/>
            <person name="Wiegand S."/>
            <person name="Jogler C."/>
        </authorList>
    </citation>
    <scope>NUCLEOTIDE SEQUENCE [LARGE SCALE GENOMIC DNA]</scope>
    <source>
        <strain evidence="10 11">NH11</strain>
    </source>
</reference>
<dbReference type="GO" id="GO:0005829">
    <property type="term" value="C:cytosol"/>
    <property type="evidence" value="ECO:0007669"/>
    <property type="project" value="TreeGrafter"/>
</dbReference>
<feature type="region of interest" description="Disordered" evidence="9">
    <location>
        <begin position="69"/>
        <end position="89"/>
    </location>
</feature>
<dbReference type="GO" id="GO:0015935">
    <property type="term" value="C:small ribosomal subunit"/>
    <property type="evidence" value="ECO:0007669"/>
    <property type="project" value="TreeGrafter"/>
</dbReference>
<keyword evidence="11" id="KW-1185">Reference proteome</keyword>
<keyword evidence="4 8" id="KW-0694">RNA-binding</keyword>
<dbReference type="AlphaFoldDB" id="A0A1P8WJ03"/>
<proteinExistence type="inferred from homology"/>
<dbReference type="PANTHER" id="PTHR33398">
    <property type="entry name" value="30S RIBOSOMAL PROTEIN S20"/>
    <property type="match status" value="1"/>
</dbReference>
<evidence type="ECO:0000256" key="3">
    <source>
        <dbReference type="ARBA" id="ARBA00022730"/>
    </source>
</evidence>
<evidence type="ECO:0000256" key="5">
    <source>
        <dbReference type="ARBA" id="ARBA00022980"/>
    </source>
</evidence>
<feature type="compositionally biased region" description="Basic residues" evidence="9">
    <location>
        <begin position="76"/>
        <end position="89"/>
    </location>
</feature>
<dbReference type="HAMAP" id="MF_00500">
    <property type="entry name" value="Ribosomal_bS20"/>
    <property type="match status" value="1"/>
</dbReference>
<feature type="compositionally biased region" description="Basic residues" evidence="9">
    <location>
        <begin position="9"/>
        <end position="23"/>
    </location>
</feature>
<evidence type="ECO:0000256" key="1">
    <source>
        <dbReference type="ARBA" id="ARBA00003134"/>
    </source>
</evidence>
<sequence length="89" mass="10028">MPNTSAAKKYLRQSSARRIRNRAQRSELRTTVRGFLNLMDESPSREEADKRLSQVAKALDQAAAKNLIHSNTASRTKSRLAKLKKKTCA</sequence>
<keyword evidence="6 8" id="KW-0687">Ribonucleoprotein</keyword>
<dbReference type="GO" id="GO:0070181">
    <property type="term" value="F:small ribosomal subunit rRNA binding"/>
    <property type="evidence" value="ECO:0007669"/>
    <property type="project" value="TreeGrafter"/>
</dbReference>
<comment type="function">
    <text evidence="1 8">Binds directly to 16S ribosomal RNA.</text>
</comment>
<dbReference type="Pfam" id="PF01649">
    <property type="entry name" value="Ribosomal_S20p"/>
    <property type="match status" value="1"/>
</dbReference>
<dbReference type="GO" id="GO:0006412">
    <property type="term" value="P:translation"/>
    <property type="evidence" value="ECO:0007669"/>
    <property type="project" value="UniProtKB-UniRule"/>
</dbReference>
<organism evidence="10 11">
    <name type="scientific">Fuerstiella marisgermanici</name>
    <dbReference type="NCBI Taxonomy" id="1891926"/>
    <lineage>
        <taxon>Bacteria</taxon>
        <taxon>Pseudomonadati</taxon>
        <taxon>Planctomycetota</taxon>
        <taxon>Planctomycetia</taxon>
        <taxon>Planctomycetales</taxon>
        <taxon>Planctomycetaceae</taxon>
        <taxon>Fuerstiella</taxon>
    </lineage>
</organism>
<evidence type="ECO:0000313" key="10">
    <source>
        <dbReference type="EMBL" id="APZ94039.1"/>
    </source>
</evidence>